<organism evidence="1 2">
    <name type="scientific">Streptomyces cupreus</name>
    <dbReference type="NCBI Taxonomy" id="2759956"/>
    <lineage>
        <taxon>Bacteria</taxon>
        <taxon>Bacillati</taxon>
        <taxon>Actinomycetota</taxon>
        <taxon>Actinomycetes</taxon>
        <taxon>Kitasatosporales</taxon>
        <taxon>Streptomycetaceae</taxon>
        <taxon>Streptomyces</taxon>
    </lineage>
</organism>
<proteinExistence type="predicted"/>
<dbReference type="RefSeq" id="WP_186287295.1">
    <property type="nucleotide sequence ID" value="NZ_JACMSF010000074.1"/>
</dbReference>
<dbReference type="InterPro" id="IPR047715">
    <property type="entry name" value="EboA_dom"/>
</dbReference>
<reference evidence="1 2" key="1">
    <citation type="submission" date="2020-08" db="EMBL/GenBank/DDBJ databases">
        <title>Streptomyces sp. PSKA01 genome sequencing and assembly.</title>
        <authorList>
            <person name="Mandal S."/>
            <person name="Maiti P.K."/>
            <person name="Das P."/>
        </authorList>
    </citation>
    <scope>NUCLEOTIDE SEQUENCE [LARGE SCALE GENOMIC DNA]</scope>
    <source>
        <strain evidence="1 2">PSKA01</strain>
    </source>
</reference>
<comment type="caution">
    <text evidence="1">The sequence shown here is derived from an EMBL/GenBank/DDBJ whole genome shotgun (WGS) entry which is preliminary data.</text>
</comment>
<gene>
    <name evidence="1" type="ORF">H4N64_38680</name>
</gene>
<evidence type="ECO:0000313" key="1">
    <source>
        <dbReference type="EMBL" id="MBC2907343.1"/>
    </source>
</evidence>
<dbReference type="NCBIfam" id="NF035938">
    <property type="entry name" value="EboA_domain"/>
    <property type="match status" value="1"/>
</dbReference>
<dbReference type="AlphaFoldDB" id="A0A7X1MDV4"/>
<evidence type="ECO:0000313" key="2">
    <source>
        <dbReference type="Proteomes" id="UP000584670"/>
    </source>
</evidence>
<keyword evidence="2" id="KW-1185">Reference proteome</keyword>
<dbReference type="EMBL" id="JACMSF010000074">
    <property type="protein sequence ID" value="MBC2907343.1"/>
    <property type="molecule type" value="Genomic_DNA"/>
</dbReference>
<name>A0A7X1MDV4_9ACTN</name>
<accession>A0A7X1MDV4</accession>
<dbReference type="Proteomes" id="UP000584670">
    <property type="component" value="Unassembled WGS sequence"/>
</dbReference>
<protein>
    <submittedName>
        <fullName evidence="1">EboA domain-containing protein</fullName>
    </submittedName>
</protein>
<sequence>MTQPPARTRDHVAAALPDDTARAWFDEALADAARAAKAPPTAPTSYIAHTWELRFAAAGRHCGHDNADAVRTLLLVEARAGLDTLTRLYQHGSAAERRAVLRALPALVEGPHAVHLVEDALRTSDTRLVRAAVGPYAAAHLDPHAWRHAVLKCLFTGVPLDAVARLAQRAAGDGELARMLTDYAAERTAAGRDVPDDLGRVLTLTGEEPKER</sequence>